<evidence type="ECO:0000313" key="2">
    <source>
        <dbReference type="EMBL" id="EKF54842.1"/>
    </source>
</evidence>
<dbReference type="AlphaFoldDB" id="K2QJI2"/>
<proteinExistence type="predicted"/>
<sequence>MSDIVQILLGLLLGILGSYWLFTAFRKKKSSESVEKQSVILLEKIRNVYKLITVEGEFAEIYQYENVREHFLKLISSKKKALLVINAKVNVGFDLKKIEMKADPKAKKIILTNFPLPEVLSIEPDVKYYDIKEGLFNRFKTKDLSTLNQEAKEHILAKIPDSGLLDTARKEALDAVHMIESMVQAIGWKLDYKALEIQHKDLLDEK</sequence>
<dbReference type="STRING" id="555500.I215_10405"/>
<organism evidence="2 3">
    <name type="scientific">Galbibacter marinus</name>
    <dbReference type="NCBI Taxonomy" id="555500"/>
    <lineage>
        <taxon>Bacteria</taxon>
        <taxon>Pseudomonadati</taxon>
        <taxon>Bacteroidota</taxon>
        <taxon>Flavobacteriia</taxon>
        <taxon>Flavobacteriales</taxon>
        <taxon>Flavobacteriaceae</taxon>
        <taxon>Galbibacter</taxon>
    </lineage>
</organism>
<accession>K2QJI2</accession>
<keyword evidence="1" id="KW-0472">Membrane</keyword>
<reference evidence="2 3" key="1">
    <citation type="journal article" date="2012" name="J. Bacteriol.">
        <title>Genome Sequence of Galbibacter marinum Type Strain ck-I2-15.</title>
        <authorList>
            <person name="Lai Q."/>
            <person name="Li C."/>
            <person name="Shao Z."/>
        </authorList>
    </citation>
    <scope>NUCLEOTIDE SEQUENCE [LARGE SCALE GENOMIC DNA]</scope>
    <source>
        <strain evidence="3">ck-I2-15</strain>
    </source>
</reference>
<evidence type="ECO:0008006" key="4">
    <source>
        <dbReference type="Google" id="ProtNLM"/>
    </source>
</evidence>
<gene>
    <name evidence="2" type="ORF">I215_10405</name>
</gene>
<feature type="transmembrane region" description="Helical" evidence="1">
    <location>
        <begin position="6"/>
        <end position="25"/>
    </location>
</feature>
<dbReference type="EMBL" id="AMSG01000014">
    <property type="protein sequence ID" value="EKF54842.1"/>
    <property type="molecule type" value="Genomic_DNA"/>
</dbReference>
<keyword evidence="1" id="KW-0812">Transmembrane</keyword>
<dbReference type="RefSeq" id="WP_008991923.1">
    <property type="nucleotide sequence ID" value="NZ_AMSG01000014.1"/>
</dbReference>
<evidence type="ECO:0000313" key="3">
    <source>
        <dbReference type="Proteomes" id="UP000007364"/>
    </source>
</evidence>
<keyword evidence="3" id="KW-1185">Reference proteome</keyword>
<dbReference type="Pfam" id="PF14014">
    <property type="entry name" value="DUF4230"/>
    <property type="match status" value="1"/>
</dbReference>
<dbReference type="OrthoDB" id="669131at2"/>
<name>K2QJI2_9FLAO</name>
<evidence type="ECO:0000256" key="1">
    <source>
        <dbReference type="SAM" id="Phobius"/>
    </source>
</evidence>
<dbReference type="Proteomes" id="UP000007364">
    <property type="component" value="Unassembled WGS sequence"/>
</dbReference>
<dbReference type="PATRIC" id="fig|555500.3.peg.2148"/>
<keyword evidence="1" id="KW-1133">Transmembrane helix</keyword>
<comment type="caution">
    <text evidence="2">The sequence shown here is derived from an EMBL/GenBank/DDBJ whole genome shotgun (WGS) entry which is preliminary data.</text>
</comment>
<protein>
    <recommendedName>
        <fullName evidence="4">DUF4230 domain-containing protein</fullName>
    </recommendedName>
</protein>
<dbReference type="eggNOG" id="ENOG502Z9DG">
    <property type="taxonomic scope" value="Bacteria"/>
</dbReference>
<dbReference type="InterPro" id="IPR025324">
    <property type="entry name" value="DUF4230"/>
</dbReference>